<keyword evidence="1" id="KW-0805">Transcription regulation</keyword>
<dbReference type="PROSITE" id="PS00622">
    <property type="entry name" value="HTH_LUXR_1"/>
    <property type="match status" value="1"/>
</dbReference>
<dbReference type="Proteomes" id="UP001302429">
    <property type="component" value="Chromosome"/>
</dbReference>
<dbReference type="InterPro" id="IPR011990">
    <property type="entry name" value="TPR-like_helical_dom_sf"/>
</dbReference>
<gene>
    <name evidence="5" type="ORF">RB602_00330</name>
</gene>
<dbReference type="Pfam" id="PF00196">
    <property type="entry name" value="GerE"/>
    <property type="match status" value="1"/>
</dbReference>
<keyword evidence="3" id="KW-0804">Transcription</keyword>
<evidence type="ECO:0000313" key="5">
    <source>
        <dbReference type="EMBL" id="WOE75200.1"/>
    </source>
</evidence>
<proteinExistence type="predicted"/>
<dbReference type="PROSITE" id="PS50043">
    <property type="entry name" value="HTH_LUXR_2"/>
    <property type="match status" value="1"/>
</dbReference>
<dbReference type="SUPFAM" id="SSF52540">
    <property type="entry name" value="P-loop containing nucleoside triphosphate hydrolases"/>
    <property type="match status" value="1"/>
</dbReference>
<dbReference type="RefSeq" id="WP_317081894.1">
    <property type="nucleotide sequence ID" value="NZ_CP136594.1"/>
</dbReference>
<dbReference type="SUPFAM" id="SSF46894">
    <property type="entry name" value="C-terminal effector domain of the bipartite response regulators"/>
    <property type="match status" value="1"/>
</dbReference>
<dbReference type="InterPro" id="IPR027417">
    <property type="entry name" value="P-loop_NTPase"/>
</dbReference>
<evidence type="ECO:0000256" key="3">
    <source>
        <dbReference type="ARBA" id="ARBA00023163"/>
    </source>
</evidence>
<sequence>MKVEERKYRPPKVLRNQVLRQALVNRIVSGTDYPLTILLAPGGFGKSTLLGQIGARFEYQGATLAWLTCENSDSEAENFVQSLRLALARSDTAFAECRPTISAIIATLENKSEPSVLVIDDFERIAGEEAYSVIELLVTLLPDGHRVLLASRHFDEARLARFLLDETATAIDAAALALSDTETRELLGDTCDNATITRVLEVSEGWPMMLQLARIKASQPGGNAHLVENLLRPHSELFGFLAEEVVGTLPKEQADLLIDCSIIDYIDAGIAEALTGTDRAEATLMALTLLDPLISSQTEPVLTLKLHPVMQGYLQQALMRKGSSAVAELHLRASRYFTDRGDIFRAIEHAMEAHNPEFAAEIFEEIGGPLAILSHGPAKVWSFLSQMPRPLIDGRVALSGTQILRAITLGDGLGAQHLYPRFQQLLDQQPQDLLLNSKELALLVELGRAMLIDACEPIHAFLEERMPAIEVLVRRRSEDEPRILGLFLAFKFFLEARHGSIIEAQKTVTEYEEVCDRLAFSSQLPSISPHLGMIAFQSGEFDRAAWYFSENLAHHWDGFVGREELLIRVGNSFLAKMFYEQDRLNDAQANIRAVPEVREATFMELIEARDVTKTRCIAQQDSIPRAIEHLDRTIKQRSLYGLNNMLPTLDALRVELLVRGREVDAAAAHYETCDLVGAWKAERQHAHWNWIFVEAFLRSSSNLHLSREEPQELLVLGQEICRRAEQMGRVLTAELARIAMAGAYTQMGDEEAARLCLERSLAVHHNAGIVRPYFDLSLNLAPVLEGMRTAHIDDANDAHLTTILSLWDESMHSAKLAKLLTPRESDVLAELAKGQPTKLIARNLGVSPETVKHHLKNIFAKLEVENRKDAVSEAYRRAL</sequence>
<dbReference type="SMART" id="SM00421">
    <property type="entry name" value="HTH_LUXR"/>
    <property type="match status" value="1"/>
</dbReference>
<dbReference type="EMBL" id="CP136594">
    <property type="protein sequence ID" value="WOE75200.1"/>
    <property type="molecule type" value="Genomic_DNA"/>
</dbReference>
<reference evidence="5 6" key="1">
    <citation type="submission" date="2023-10" db="EMBL/GenBank/DDBJ databases">
        <title>Complete genome sequence of a Sphingomonadaceae bacterium.</title>
        <authorList>
            <person name="Yan C."/>
        </authorList>
    </citation>
    <scope>NUCLEOTIDE SEQUENCE [LARGE SCALE GENOMIC DNA]</scope>
    <source>
        <strain evidence="5 6">SCSIO 66989</strain>
    </source>
</reference>
<dbReference type="Gene3D" id="3.40.50.300">
    <property type="entry name" value="P-loop containing nucleotide triphosphate hydrolases"/>
    <property type="match status" value="1"/>
</dbReference>
<dbReference type="KEGG" id="acoa:RB602_00330"/>
<dbReference type="CDD" id="cd06170">
    <property type="entry name" value="LuxR_C_like"/>
    <property type="match status" value="1"/>
</dbReference>
<dbReference type="Pfam" id="PF25873">
    <property type="entry name" value="WHD_MalT"/>
    <property type="match status" value="1"/>
</dbReference>
<keyword evidence="2" id="KW-0238">DNA-binding</keyword>
<keyword evidence="6" id="KW-1185">Reference proteome</keyword>
<dbReference type="InterPro" id="IPR000792">
    <property type="entry name" value="Tscrpt_reg_LuxR_C"/>
</dbReference>
<dbReference type="PRINTS" id="PR00038">
    <property type="entry name" value="HTHLUXR"/>
</dbReference>
<evidence type="ECO:0000259" key="4">
    <source>
        <dbReference type="PROSITE" id="PS50043"/>
    </source>
</evidence>
<dbReference type="GO" id="GO:0006355">
    <property type="term" value="P:regulation of DNA-templated transcription"/>
    <property type="evidence" value="ECO:0007669"/>
    <property type="project" value="InterPro"/>
</dbReference>
<dbReference type="AlphaFoldDB" id="A0AA97I1X9"/>
<evidence type="ECO:0000256" key="1">
    <source>
        <dbReference type="ARBA" id="ARBA00023015"/>
    </source>
</evidence>
<dbReference type="GO" id="GO:0003677">
    <property type="term" value="F:DNA binding"/>
    <property type="evidence" value="ECO:0007669"/>
    <property type="project" value="UniProtKB-KW"/>
</dbReference>
<accession>A0AA97I1X9</accession>
<protein>
    <submittedName>
        <fullName evidence="5">LuxR C-terminal-related transcriptional regulator</fullName>
    </submittedName>
</protein>
<dbReference type="PANTHER" id="PTHR44688:SF16">
    <property type="entry name" value="DNA-BINDING TRANSCRIPTIONAL ACTIVATOR DEVR_DOSR"/>
    <property type="match status" value="1"/>
</dbReference>
<dbReference type="Gene3D" id="1.25.40.10">
    <property type="entry name" value="Tetratricopeptide repeat domain"/>
    <property type="match status" value="1"/>
</dbReference>
<dbReference type="InterPro" id="IPR036388">
    <property type="entry name" value="WH-like_DNA-bd_sf"/>
</dbReference>
<organism evidence="5 6">
    <name type="scientific">Alterisphingorhabdus coralli</name>
    <dbReference type="NCBI Taxonomy" id="3071408"/>
    <lineage>
        <taxon>Bacteria</taxon>
        <taxon>Pseudomonadati</taxon>
        <taxon>Pseudomonadota</taxon>
        <taxon>Alphaproteobacteria</taxon>
        <taxon>Sphingomonadales</taxon>
        <taxon>Sphingomonadaceae</taxon>
        <taxon>Alterisphingorhabdus (ex Yan et al. 2024)</taxon>
    </lineage>
</organism>
<dbReference type="InterPro" id="IPR016032">
    <property type="entry name" value="Sig_transdc_resp-reg_C-effctor"/>
</dbReference>
<dbReference type="InterPro" id="IPR059106">
    <property type="entry name" value="WHD_MalT"/>
</dbReference>
<dbReference type="Gene3D" id="1.10.10.10">
    <property type="entry name" value="Winged helix-like DNA-binding domain superfamily/Winged helix DNA-binding domain"/>
    <property type="match status" value="1"/>
</dbReference>
<evidence type="ECO:0000313" key="6">
    <source>
        <dbReference type="Proteomes" id="UP001302429"/>
    </source>
</evidence>
<feature type="domain" description="HTH luxR-type" evidence="4">
    <location>
        <begin position="813"/>
        <end position="878"/>
    </location>
</feature>
<dbReference type="PANTHER" id="PTHR44688">
    <property type="entry name" value="DNA-BINDING TRANSCRIPTIONAL ACTIVATOR DEVR_DOSR"/>
    <property type="match status" value="1"/>
</dbReference>
<evidence type="ECO:0000256" key="2">
    <source>
        <dbReference type="ARBA" id="ARBA00023125"/>
    </source>
</evidence>
<name>A0AA97I1X9_9SPHN</name>